<gene>
    <name evidence="1" type="ORF">EIK79_07290</name>
</gene>
<dbReference type="AlphaFoldDB" id="A0A3P3REZ6"/>
<reference evidence="1 2" key="1">
    <citation type="submission" date="2018-11" db="EMBL/GenBank/DDBJ databases">
        <title>Taxonoimc description of Halomarina strain SPP-AMP-1.</title>
        <authorList>
            <person name="Pal Y."/>
            <person name="Srinivasana K."/>
            <person name="Verma A."/>
            <person name="Kumar P."/>
        </authorList>
    </citation>
    <scope>NUCLEOTIDE SEQUENCE [LARGE SCALE GENOMIC DNA]</scope>
    <source>
        <strain evidence="1 2">SPP-AMP-1</strain>
    </source>
</reference>
<dbReference type="RefSeq" id="WP_124954461.1">
    <property type="nucleotide sequence ID" value="NZ_RRCH01000014.1"/>
</dbReference>
<proteinExistence type="predicted"/>
<protein>
    <submittedName>
        <fullName evidence="1">Uncharacterized protein</fullName>
    </submittedName>
</protein>
<dbReference type="EMBL" id="RRCH01000014">
    <property type="protein sequence ID" value="RRJ31509.1"/>
    <property type="molecule type" value="Genomic_DNA"/>
</dbReference>
<evidence type="ECO:0000313" key="1">
    <source>
        <dbReference type="EMBL" id="RRJ31509.1"/>
    </source>
</evidence>
<name>A0A3P3REZ6_9EURY</name>
<accession>A0A3P3REZ6</accession>
<sequence length="66" mass="7022">MSTTPRRTSPTGTALVPVALAYLAHPDPPLLAHGRPRLDVGLTPYNESRDQIDRSVGVISSTVCPV</sequence>
<evidence type="ECO:0000313" key="2">
    <source>
        <dbReference type="Proteomes" id="UP000282322"/>
    </source>
</evidence>
<comment type="caution">
    <text evidence="1">The sequence shown here is derived from an EMBL/GenBank/DDBJ whole genome shotgun (WGS) entry which is preliminary data.</text>
</comment>
<organism evidence="1 2">
    <name type="scientific">Halocatena pleomorpha</name>
    <dbReference type="NCBI Taxonomy" id="1785090"/>
    <lineage>
        <taxon>Archaea</taxon>
        <taxon>Methanobacteriati</taxon>
        <taxon>Methanobacteriota</taxon>
        <taxon>Stenosarchaea group</taxon>
        <taxon>Halobacteria</taxon>
        <taxon>Halobacteriales</taxon>
        <taxon>Natronomonadaceae</taxon>
        <taxon>Halocatena</taxon>
    </lineage>
</organism>
<dbReference type="Proteomes" id="UP000282322">
    <property type="component" value="Unassembled WGS sequence"/>
</dbReference>
<keyword evidence="2" id="KW-1185">Reference proteome</keyword>